<proteinExistence type="predicted"/>
<evidence type="ECO:0000313" key="3">
    <source>
        <dbReference type="EMBL" id="KAB2572056.1"/>
    </source>
</evidence>
<evidence type="ECO:0000256" key="2">
    <source>
        <dbReference type="SAM" id="SignalP"/>
    </source>
</evidence>
<name>A0A5N5D321_9PEZI</name>
<protein>
    <submittedName>
        <fullName evidence="3">Uncharacterized protein</fullName>
    </submittedName>
</protein>
<sequence length="199" mass="22615">MAYYQAHLLLLAGYSQFFVSGLVLPQPPVDDDEDYEMTPEEEEEMESFMDEDESPEDATIVVDEPCPRFAAADDDEDFDIEDAEPVTPVTPAGPVPEQRRRKRLSVVSESHVRTMSRWLLDSAISLGDRQRQVSNPESLSSPREEHEAKRFCSSRKPRLPAIQTSFTCMPPRLPTFPAVETPRQATPVVPFFDKRTLTR</sequence>
<feature type="region of interest" description="Disordered" evidence="1">
    <location>
        <begin position="128"/>
        <end position="149"/>
    </location>
</feature>
<dbReference type="OrthoDB" id="3939705at2759"/>
<keyword evidence="4" id="KW-1185">Reference proteome</keyword>
<feature type="region of interest" description="Disordered" evidence="1">
    <location>
        <begin position="28"/>
        <end position="57"/>
    </location>
</feature>
<feature type="compositionally biased region" description="Polar residues" evidence="1">
    <location>
        <begin position="132"/>
        <end position="141"/>
    </location>
</feature>
<feature type="region of interest" description="Disordered" evidence="1">
    <location>
        <begin position="84"/>
        <end position="103"/>
    </location>
</feature>
<feature type="compositionally biased region" description="Low complexity" evidence="1">
    <location>
        <begin position="85"/>
        <end position="96"/>
    </location>
</feature>
<dbReference type="AlphaFoldDB" id="A0A5N5D321"/>
<evidence type="ECO:0000313" key="4">
    <source>
        <dbReference type="Proteomes" id="UP000325902"/>
    </source>
</evidence>
<dbReference type="Proteomes" id="UP000325902">
    <property type="component" value="Unassembled WGS sequence"/>
</dbReference>
<feature type="chain" id="PRO_5025001709" evidence="2">
    <location>
        <begin position="22"/>
        <end position="199"/>
    </location>
</feature>
<feature type="compositionally biased region" description="Acidic residues" evidence="1">
    <location>
        <begin position="29"/>
        <end position="56"/>
    </location>
</feature>
<keyword evidence="2" id="KW-0732">Signal</keyword>
<reference evidence="3 4" key="1">
    <citation type="journal article" date="2019" name="Sci. Rep.">
        <title>A multi-omics analysis of the grapevine pathogen Lasiodiplodia theobromae reveals that temperature affects the expression of virulence- and pathogenicity-related genes.</title>
        <authorList>
            <person name="Felix C."/>
            <person name="Meneses R."/>
            <person name="Goncalves M.F.M."/>
            <person name="Tilleman L."/>
            <person name="Duarte A.S."/>
            <person name="Jorrin-Novo J.V."/>
            <person name="Van de Peer Y."/>
            <person name="Deforce D."/>
            <person name="Van Nieuwerburgh F."/>
            <person name="Esteves A.C."/>
            <person name="Alves A."/>
        </authorList>
    </citation>
    <scope>NUCLEOTIDE SEQUENCE [LARGE SCALE GENOMIC DNA]</scope>
    <source>
        <strain evidence="3 4">LA-SOL3</strain>
    </source>
</reference>
<feature type="signal peptide" evidence="2">
    <location>
        <begin position="1"/>
        <end position="21"/>
    </location>
</feature>
<gene>
    <name evidence="3" type="ORF">DBV05_g9270</name>
</gene>
<comment type="caution">
    <text evidence="3">The sequence shown here is derived from an EMBL/GenBank/DDBJ whole genome shotgun (WGS) entry which is preliminary data.</text>
</comment>
<dbReference type="EMBL" id="VCHE01000086">
    <property type="protein sequence ID" value="KAB2572056.1"/>
    <property type="molecule type" value="Genomic_DNA"/>
</dbReference>
<evidence type="ECO:0000256" key="1">
    <source>
        <dbReference type="SAM" id="MobiDB-lite"/>
    </source>
</evidence>
<accession>A0A5N5D321</accession>
<organism evidence="3 4">
    <name type="scientific">Lasiodiplodia theobromae</name>
    <dbReference type="NCBI Taxonomy" id="45133"/>
    <lineage>
        <taxon>Eukaryota</taxon>
        <taxon>Fungi</taxon>
        <taxon>Dikarya</taxon>
        <taxon>Ascomycota</taxon>
        <taxon>Pezizomycotina</taxon>
        <taxon>Dothideomycetes</taxon>
        <taxon>Dothideomycetes incertae sedis</taxon>
        <taxon>Botryosphaeriales</taxon>
        <taxon>Botryosphaeriaceae</taxon>
        <taxon>Lasiodiplodia</taxon>
    </lineage>
</organism>